<evidence type="ECO:0000259" key="7">
    <source>
        <dbReference type="PROSITE" id="PS50994"/>
    </source>
</evidence>
<dbReference type="EMBL" id="JYDI01000072">
    <property type="protein sequence ID" value="KRY54283.1"/>
    <property type="molecule type" value="Genomic_DNA"/>
</dbReference>
<dbReference type="SUPFAM" id="SSF53098">
    <property type="entry name" value="Ribonuclease H-like"/>
    <property type="match status" value="1"/>
</dbReference>
<dbReference type="GO" id="GO:0003676">
    <property type="term" value="F:nucleic acid binding"/>
    <property type="evidence" value="ECO:0007669"/>
    <property type="project" value="InterPro"/>
</dbReference>
<dbReference type="Proteomes" id="UP000054653">
    <property type="component" value="Unassembled WGS sequence"/>
</dbReference>
<keyword evidence="1" id="KW-0808">Transferase</keyword>
<evidence type="ECO:0000256" key="1">
    <source>
        <dbReference type="ARBA" id="ARBA00022679"/>
    </source>
</evidence>
<accession>A0A0V1CYF5</accession>
<keyword evidence="2" id="KW-0548">Nucleotidyltransferase</keyword>
<evidence type="ECO:0000256" key="3">
    <source>
        <dbReference type="ARBA" id="ARBA00022722"/>
    </source>
</evidence>
<dbReference type="AlphaFoldDB" id="A0A0V1CYF5"/>
<keyword evidence="3" id="KW-0540">Nuclease</keyword>
<keyword evidence="5" id="KW-0378">Hydrolase</keyword>
<dbReference type="GO" id="GO:0004519">
    <property type="term" value="F:endonuclease activity"/>
    <property type="evidence" value="ECO:0007669"/>
    <property type="project" value="UniProtKB-KW"/>
</dbReference>
<keyword evidence="6" id="KW-0695">RNA-directed DNA polymerase</keyword>
<dbReference type="GO" id="GO:0003964">
    <property type="term" value="F:RNA-directed DNA polymerase activity"/>
    <property type="evidence" value="ECO:0007669"/>
    <property type="project" value="UniProtKB-KW"/>
</dbReference>
<evidence type="ECO:0000313" key="8">
    <source>
        <dbReference type="EMBL" id="KRY54283.1"/>
    </source>
</evidence>
<evidence type="ECO:0000256" key="6">
    <source>
        <dbReference type="ARBA" id="ARBA00022918"/>
    </source>
</evidence>
<reference evidence="8 9" key="1">
    <citation type="submission" date="2015-01" db="EMBL/GenBank/DDBJ databases">
        <title>Evolution of Trichinella species and genotypes.</title>
        <authorList>
            <person name="Korhonen P.K."/>
            <person name="Edoardo P."/>
            <person name="Giuseppe L.R."/>
            <person name="Gasser R.B."/>
        </authorList>
    </citation>
    <scope>NUCLEOTIDE SEQUENCE [LARGE SCALE GENOMIC DNA]</scope>
    <source>
        <strain evidence="8">ISS120</strain>
    </source>
</reference>
<proteinExistence type="predicted"/>
<dbReference type="PROSITE" id="PS50994">
    <property type="entry name" value="INTEGRASE"/>
    <property type="match status" value="1"/>
</dbReference>
<dbReference type="STRING" id="45882.A0A0V1CYF5"/>
<sequence length="773" mass="87375">MDRKAVFEEKLRALIKEKGHNGTIFPTSQRDQIITDILRIQSDGPKSARDYNLKNRYGVLKIGEENKLIRLGKNEAIRCIASIEEMFDVINDAHQKIGHGGEKKTFREAQNKWANVTQEACHLFLTFCEECHKKRARKLPKSLVVKPLVSTNLMSRAQVDLINFQTMPDGDFKYIMTYLNHFMEFCILSPLMLKQAEEVASKLLKIFLTFGAPSILQSDNGQEFSCVIIAELKTCWPELKLVTGRPRHPQSQGAVERLNGVVQDKLAIWIIHETTGQSPFKVTFGEEPRIGLESYVLPKSLIRLSGLDGNEQKMEAEMDSVITNTGVNEKYTMKQEGTRGCPGKLYTNLDATQVIRTASQSLAYIIHSSVTSNPEVYIKSGSNKFSYKSLEHDYTKAVFEEKLRALIREKGHNGTIFPTSQRDQIITDILRIQSDGPKSARDYNLKNRYGVLKIGEENKLIRLGKNDAIKCIASIEEMFDVINDAHQKIGHECHKKRARKLPKSLVVKPLVSTNLMSRAQVDLINFQTMPDGDFKYIMTYLNHFMEFCILSPLMLKQAEEVASKLLKIFLTFGAPSILQSDNGQSPFKVTFGEEPRIGLESYVLPKSLVDAAKTEEEIEEFLTSHEANDEDSLNRDGKNYDENESSIMKHLPETFIKARKEAALGQTRAAAKMTRRTKKMLIPLKIGQNCTVRVPDVDRGPADPKNFLVVVMAECEGLYTVGCREGKLASKFTAADLQVISENLLSIDEVPDTEIPLDNRQFSTLSVTYIIRF</sequence>
<keyword evidence="9" id="KW-1185">Reference proteome</keyword>
<evidence type="ECO:0000256" key="2">
    <source>
        <dbReference type="ARBA" id="ARBA00022695"/>
    </source>
</evidence>
<keyword evidence="4" id="KW-0255">Endonuclease</keyword>
<dbReference type="PANTHER" id="PTHR41694:SF5">
    <property type="entry name" value="RIBONUCLEASE H"/>
    <property type="match status" value="1"/>
</dbReference>
<dbReference type="InterPro" id="IPR036397">
    <property type="entry name" value="RNaseH_sf"/>
</dbReference>
<protein>
    <submittedName>
        <fullName evidence="8">KRAB-A domain-containing protein 2</fullName>
    </submittedName>
</protein>
<dbReference type="InterPro" id="IPR001584">
    <property type="entry name" value="Integrase_cat-core"/>
</dbReference>
<dbReference type="GO" id="GO:0016787">
    <property type="term" value="F:hydrolase activity"/>
    <property type="evidence" value="ECO:0007669"/>
    <property type="project" value="UniProtKB-KW"/>
</dbReference>
<dbReference type="Gene3D" id="3.30.420.10">
    <property type="entry name" value="Ribonuclease H-like superfamily/Ribonuclease H"/>
    <property type="match status" value="2"/>
</dbReference>
<name>A0A0V1CYF5_TRIBR</name>
<evidence type="ECO:0000313" key="9">
    <source>
        <dbReference type="Proteomes" id="UP000054653"/>
    </source>
</evidence>
<evidence type="ECO:0000256" key="4">
    <source>
        <dbReference type="ARBA" id="ARBA00022759"/>
    </source>
</evidence>
<dbReference type="GO" id="GO:0015074">
    <property type="term" value="P:DNA integration"/>
    <property type="evidence" value="ECO:0007669"/>
    <property type="project" value="InterPro"/>
</dbReference>
<dbReference type="PANTHER" id="PTHR41694">
    <property type="entry name" value="ENDOGENOUS RETROVIRUS GROUP K MEMBER POL PROTEIN"/>
    <property type="match status" value="1"/>
</dbReference>
<evidence type="ECO:0000256" key="5">
    <source>
        <dbReference type="ARBA" id="ARBA00022801"/>
    </source>
</evidence>
<comment type="caution">
    <text evidence="8">The sequence shown here is derived from an EMBL/GenBank/DDBJ whole genome shotgun (WGS) entry which is preliminary data.</text>
</comment>
<gene>
    <name evidence="8" type="primary">KRBA2</name>
    <name evidence="8" type="ORF">T03_1416</name>
</gene>
<dbReference type="InterPro" id="IPR012337">
    <property type="entry name" value="RNaseH-like_sf"/>
</dbReference>
<organism evidence="8 9">
    <name type="scientific">Trichinella britovi</name>
    <name type="common">Parasitic roundworm</name>
    <dbReference type="NCBI Taxonomy" id="45882"/>
    <lineage>
        <taxon>Eukaryota</taxon>
        <taxon>Metazoa</taxon>
        <taxon>Ecdysozoa</taxon>
        <taxon>Nematoda</taxon>
        <taxon>Enoplea</taxon>
        <taxon>Dorylaimia</taxon>
        <taxon>Trichinellida</taxon>
        <taxon>Trichinellidae</taxon>
        <taxon>Trichinella</taxon>
    </lineage>
</organism>
<dbReference type="OrthoDB" id="6629588at2759"/>
<feature type="domain" description="Integrase catalytic" evidence="7">
    <location>
        <begin position="143"/>
        <end position="317"/>
    </location>
</feature>